<dbReference type="EMBL" id="JASSOM010000065">
    <property type="protein sequence ID" value="MDK9364988.1"/>
    <property type="molecule type" value="Genomic_DNA"/>
</dbReference>
<name>A0AAP4D6X2_9ENTR</name>
<proteinExistence type="predicted"/>
<gene>
    <name evidence="2" type="ORF">QQF32_17470</name>
</gene>
<dbReference type="Proteomes" id="UP001223214">
    <property type="component" value="Unassembled WGS sequence"/>
</dbReference>
<dbReference type="AlphaFoldDB" id="A0AAP4D6X2"/>
<protein>
    <recommendedName>
        <fullName evidence="1">Glycosyl transferase family 25 domain-containing protein</fullName>
    </recommendedName>
</protein>
<evidence type="ECO:0000259" key="1">
    <source>
        <dbReference type="Pfam" id="PF01755"/>
    </source>
</evidence>
<organism evidence="2 3">
    <name type="scientific">Lelliottia wanjuensis</name>
    <dbReference type="NCBI Taxonomy" id="3050585"/>
    <lineage>
        <taxon>Bacteria</taxon>
        <taxon>Pseudomonadati</taxon>
        <taxon>Pseudomonadota</taxon>
        <taxon>Gammaproteobacteria</taxon>
        <taxon>Enterobacterales</taxon>
        <taxon>Enterobacteriaceae</taxon>
        <taxon>Lelliottia</taxon>
    </lineage>
</organism>
<evidence type="ECO:0000313" key="3">
    <source>
        <dbReference type="Proteomes" id="UP001223214"/>
    </source>
</evidence>
<accession>A0AAP4D6X2</accession>
<keyword evidence="3" id="KW-1185">Reference proteome</keyword>
<dbReference type="Pfam" id="PF01755">
    <property type="entry name" value="Glyco_transf_25"/>
    <property type="match status" value="1"/>
</dbReference>
<evidence type="ECO:0000313" key="2">
    <source>
        <dbReference type="EMBL" id="MDK9364988.1"/>
    </source>
</evidence>
<feature type="domain" description="Glycosyl transferase family 25" evidence="1">
    <location>
        <begin position="51"/>
        <end position="88"/>
    </location>
</feature>
<comment type="caution">
    <text evidence="2">The sequence shown here is derived from an EMBL/GenBank/DDBJ whole genome shotgun (WGS) entry which is preliminary data.</text>
</comment>
<dbReference type="RefSeq" id="WP_285150584.1">
    <property type="nucleotide sequence ID" value="NZ_JASSOM010000065.1"/>
</dbReference>
<reference evidence="2 3" key="1">
    <citation type="submission" date="2023-06" db="EMBL/GenBank/DDBJ databases">
        <title>Identification and characterization of antibiotic-resistant Gram-negative bacteria.</title>
        <authorList>
            <person name="Cho G.-S."/>
            <person name="Lee J."/>
            <person name="Tai E."/>
            <person name="Jeong S."/>
            <person name="Kim I."/>
            <person name="Kim B.-E."/>
            <person name="Jeong M.-I."/>
            <person name="Oh K.-K."/>
            <person name="Franz C.M.A.P."/>
        </authorList>
    </citation>
    <scope>NUCLEOTIDE SEQUENCE [LARGE SCALE GENOMIC DNA]</scope>
    <source>
        <strain evidence="2 3">V106_12</strain>
    </source>
</reference>
<dbReference type="GeneID" id="97187738"/>
<dbReference type="InterPro" id="IPR002654">
    <property type="entry name" value="Glyco_trans_25"/>
</dbReference>
<sequence length="221" mass="25633">MKETIHWAAFSRIVYINLAHRRDRNVHMKRQLRELNAPKEKVIRFEGIKATPGAVGCVKSHIAVLEMAIAEGWEDVLILEDDFEFIRDGQSVARLNAWLKTLGAISWDVALLAANYQLVTPLKSIDYLIRVNRAWCSCAYRVKRHYFATLRENFRQSLAMLEQEDAPQHAVLDVNWWHLMMKDCWLGLYPCAGFQIPDKSDIENTVVDYRPLFFKPLDAIS</sequence>